<sequence length="182" mass="21054">CTSQSTPNSKNNPSKQKKDATKRRENKQQINDSEQGQEKREESCNKFVMVDDNHGLCILPLQAQYMTPPSSEPPYKRQQICKLNKVPTIDEYAMDNSEDKIDGDNHSMEEYDEYIESSEALIKSFSPHIDLTQEEEILQVIESQCLSPRGFHHEKFHFKKQDVNTITADRPNTRLFSSRSSQ</sequence>
<organism evidence="2">
    <name type="scientific">Solanum chilense</name>
    <name type="common">Tomato</name>
    <name type="synonym">Lycopersicon chilense</name>
    <dbReference type="NCBI Taxonomy" id="4083"/>
    <lineage>
        <taxon>Eukaryota</taxon>
        <taxon>Viridiplantae</taxon>
        <taxon>Streptophyta</taxon>
        <taxon>Embryophyta</taxon>
        <taxon>Tracheophyta</taxon>
        <taxon>Spermatophyta</taxon>
        <taxon>Magnoliopsida</taxon>
        <taxon>eudicotyledons</taxon>
        <taxon>Gunneridae</taxon>
        <taxon>Pentapetalae</taxon>
        <taxon>asterids</taxon>
        <taxon>lamiids</taxon>
        <taxon>Solanales</taxon>
        <taxon>Solanaceae</taxon>
        <taxon>Solanoideae</taxon>
        <taxon>Solaneae</taxon>
        <taxon>Solanum</taxon>
        <taxon>Solanum subgen. Lycopersicon</taxon>
    </lineage>
</organism>
<feature type="compositionally biased region" description="Basic and acidic residues" evidence="1">
    <location>
        <begin position="16"/>
        <end position="27"/>
    </location>
</feature>
<feature type="non-terminal residue" evidence="2">
    <location>
        <position position="1"/>
    </location>
</feature>
<protein>
    <submittedName>
        <fullName evidence="2">Uncharacterized protein</fullName>
    </submittedName>
</protein>
<evidence type="ECO:0000313" key="2">
    <source>
        <dbReference type="EMBL" id="TMW84749.1"/>
    </source>
</evidence>
<comment type="caution">
    <text evidence="2">The sequence shown here is derived from an EMBL/GenBank/DDBJ whole genome shotgun (WGS) entry which is preliminary data.</text>
</comment>
<accession>A0A6N2ASQ3</accession>
<feature type="region of interest" description="Disordered" evidence="1">
    <location>
        <begin position="1"/>
        <end position="43"/>
    </location>
</feature>
<dbReference type="EMBL" id="RXGB01008541">
    <property type="protein sequence ID" value="TMW84749.1"/>
    <property type="molecule type" value="Genomic_DNA"/>
</dbReference>
<reference evidence="2" key="1">
    <citation type="submission" date="2019-05" db="EMBL/GenBank/DDBJ databases">
        <title>The de novo reference genome and transcriptome assemblies of the wild tomato species Solanum chilense.</title>
        <authorList>
            <person name="Stam R."/>
            <person name="Nosenko T."/>
            <person name="Hoerger A.C."/>
            <person name="Stephan W."/>
            <person name="Seidel M.A."/>
            <person name="Kuhn J.M.M."/>
            <person name="Haberer G."/>
            <person name="Tellier A."/>
        </authorList>
    </citation>
    <scope>NUCLEOTIDE SEQUENCE</scope>
    <source>
        <tissue evidence="2">Mature leaves</tissue>
    </source>
</reference>
<dbReference type="AlphaFoldDB" id="A0A6N2ASQ3"/>
<name>A0A6N2ASQ3_SOLCI</name>
<proteinExistence type="predicted"/>
<evidence type="ECO:0000256" key="1">
    <source>
        <dbReference type="SAM" id="MobiDB-lite"/>
    </source>
</evidence>
<gene>
    <name evidence="2" type="ORF">EJD97_024492</name>
</gene>
<feature type="compositionally biased region" description="Low complexity" evidence="1">
    <location>
        <begin position="1"/>
        <end position="14"/>
    </location>
</feature>